<organism evidence="1 2">
    <name type="scientific">Tropilaelaps mercedesae</name>
    <dbReference type="NCBI Taxonomy" id="418985"/>
    <lineage>
        <taxon>Eukaryota</taxon>
        <taxon>Metazoa</taxon>
        <taxon>Ecdysozoa</taxon>
        <taxon>Arthropoda</taxon>
        <taxon>Chelicerata</taxon>
        <taxon>Arachnida</taxon>
        <taxon>Acari</taxon>
        <taxon>Parasitiformes</taxon>
        <taxon>Mesostigmata</taxon>
        <taxon>Gamasina</taxon>
        <taxon>Dermanyssoidea</taxon>
        <taxon>Laelapidae</taxon>
        <taxon>Tropilaelaps</taxon>
    </lineage>
</organism>
<accession>A0A1V9XS94</accession>
<dbReference type="AlphaFoldDB" id="A0A1V9XS94"/>
<dbReference type="Proteomes" id="UP000192247">
    <property type="component" value="Unassembled WGS sequence"/>
</dbReference>
<dbReference type="InParanoid" id="A0A1V9XS94"/>
<dbReference type="EMBL" id="MNPL01005087">
    <property type="protein sequence ID" value="OQR76262.1"/>
    <property type="molecule type" value="Genomic_DNA"/>
</dbReference>
<evidence type="ECO:0000313" key="2">
    <source>
        <dbReference type="Proteomes" id="UP000192247"/>
    </source>
</evidence>
<sequence>MLKIANVVVSCVRWPEDECAHKMVFYFTSTCEYCGDRAGRRTPGQTERFLWIVFVSRKTRLAGSLSWGQTLDDMPPDLITDCAQLVKLNSKQVRKPAS</sequence>
<reference evidence="1 2" key="1">
    <citation type="journal article" date="2017" name="Gigascience">
        <title>Draft genome of the honey bee ectoparasitic mite, Tropilaelaps mercedesae, is shaped by the parasitic life history.</title>
        <authorList>
            <person name="Dong X."/>
            <person name="Armstrong S.D."/>
            <person name="Xia D."/>
            <person name="Makepeace B.L."/>
            <person name="Darby A.C."/>
            <person name="Kadowaki T."/>
        </authorList>
    </citation>
    <scope>NUCLEOTIDE SEQUENCE [LARGE SCALE GENOMIC DNA]</scope>
    <source>
        <strain evidence="1">Wuxi-XJTLU</strain>
    </source>
</reference>
<evidence type="ECO:0000313" key="1">
    <source>
        <dbReference type="EMBL" id="OQR76262.1"/>
    </source>
</evidence>
<keyword evidence="2" id="KW-1185">Reference proteome</keyword>
<dbReference type="OrthoDB" id="200398at2759"/>
<proteinExistence type="predicted"/>
<comment type="caution">
    <text evidence="1">The sequence shown here is derived from an EMBL/GenBank/DDBJ whole genome shotgun (WGS) entry which is preliminary data.</text>
</comment>
<protein>
    <submittedName>
        <fullName evidence="1">Uncharacterized protein</fullName>
    </submittedName>
</protein>
<gene>
    <name evidence="1" type="ORF">BIW11_03111</name>
</gene>
<name>A0A1V9XS94_9ACAR</name>